<dbReference type="PANTHER" id="PTHR23421">
    <property type="entry name" value="BETA-GALACTOSIDASE RELATED"/>
    <property type="match status" value="1"/>
</dbReference>
<keyword evidence="6" id="KW-0472">Membrane</keyword>
<comment type="similarity">
    <text evidence="1 4">Belongs to the glycosyl hydrolase 35 family.</text>
</comment>
<evidence type="ECO:0000256" key="1">
    <source>
        <dbReference type="ARBA" id="ARBA00009809"/>
    </source>
</evidence>
<dbReference type="InterPro" id="IPR008979">
    <property type="entry name" value="Galactose-bd-like_sf"/>
</dbReference>
<evidence type="ECO:0000313" key="10">
    <source>
        <dbReference type="EMBL" id="KAJ8904015.1"/>
    </source>
</evidence>
<comment type="caution">
    <text evidence="10">The sequence shown here is derived from an EMBL/GenBank/DDBJ whole genome shotgun (WGS) entry which is preliminary data.</text>
</comment>
<dbReference type="Proteomes" id="UP001157974">
    <property type="component" value="Unassembled WGS sequence"/>
</dbReference>
<keyword evidence="6" id="KW-0812">Transmembrane</keyword>
<evidence type="ECO:0000256" key="4">
    <source>
        <dbReference type="RuleBase" id="RU003679"/>
    </source>
</evidence>
<dbReference type="EMBL" id="JAMWBK010000006">
    <property type="protein sequence ID" value="KAJ8904015.1"/>
    <property type="molecule type" value="Genomic_DNA"/>
</dbReference>
<dbReference type="Gene3D" id="2.60.120.260">
    <property type="entry name" value="Galactose-binding domain-like"/>
    <property type="match status" value="2"/>
</dbReference>
<evidence type="ECO:0000313" key="11">
    <source>
        <dbReference type="Proteomes" id="UP001157974"/>
    </source>
</evidence>
<evidence type="ECO:0000256" key="6">
    <source>
        <dbReference type="SAM" id="Phobius"/>
    </source>
</evidence>
<evidence type="ECO:0008006" key="12">
    <source>
        <dbReference type="Google" id="ProtNLM"/>
    </source>
</evidence>
<evidence type="ECO:0000256" key="3">
    <source>
        <dbReference type="ARBA" id="ARBA00023295"/>
    </source>
</evidence>
<feature type="compositionally biased region" description="Acidic residues" evidence="5">
    <location>
        <begin position="7"/>
        <end position="20"/>
    </location>
</feature>
<dbReference type="SUPFAM" id="SSF51445">
    <property type="entry name" value="(Trans)glycosidases"/>
    <property type="match status" value="1"/>
</dbReference>
<dbReference type="InterPro" id="IPR048913">
    <property type="entry name" value="BetaGal_gal-bd"/>
</dbReference>
<keyword evidence="6" id="KW-1133">Transmembrane helix</keyword>
<evidence type="ECO:0000259" key="7">
    <source>
        <dbReference type="Pfam" id="PF01301"/>
    </source>
</evidence>
<feature type="domain" description="Beta-galactosidase galactose-binding" evidence="9">
    <location>
        <begin position="622"/>
        <end position="683"/>
    </location>
</feature>
<accession>A0AAV8UN87</accession>
<dbReference type="GO" id="GO:0004553">
    <property type="term" value="F:hydrolase activity, hydrolyzing O-glycosyl compounds"/>
    <property type="evidence" value="ECO:0007669"/>
    <property type="project" value="InterPro"/>
</dbReference>
<dbReference type="InterPro" id="IPR031330">
    <property type="entry name" value="Gly_Hdrlase_35_cat"/>
</dbReference>
<dbReference type="InterPro" id="IPR048912">
    <property type="entry name" value="BetaGal1-like_ABD1"/>
</dbReference>
<keyword evidence="3" id="KW-0326">Glycosidase</keyword>
<dbReference type="Pfam" id="PF21317">
    <property type="entry name" value="BetaGal_ABD_1"/>
    <property type="match status" value="1"/>
</dbReference>
<dbReference type="PRINTS" id="PR00742">
    <property type="entry name" value="GLHYDRLASE35"/>
</dbReference>
<feature type="region of interest" description="Disordered" evidence="5">
    <location>
        <begin position="1"/>
        <end position="38"/>
    </location>
</feature>
<reference evidence="10 11" key="1">
    <citation type="journal article" date="2023" name="Nat. Commun.">
        <title>Origin of minicircular mitochondrial genomes in red algae.</title>
        <authorList>
            <person name="Lee Y."/>
            <person name="Cho C.H."/>
            <person name="Lee Y.M."/>
            <person name="Park S.I."/>
            <person name="Yang J.H."/>
            <person name="West J.A."/>
            <person name="Bhattacharya D."/>
            <person name="Yoon H.S."/>
        </authorList>
    </citation>
    <scope>NUCLEOTIDE SEQUENCE [LARGE SCALE GENOMIC DNA]</scope>
    <source>
        <strain evidence="10 11">CCMP1338</strain>
        <tissue evidence="10">Whole cell</tissue>
    </source>
</reference>
<dbReference type="Pfam" id="PF21467">
    <property type="entry name" value="BetaGal_gal-bd"/>
    <property type="match status" value="1"/>
</dbReference>
<feature type="domain" description="Glycoside hydrolase 35 catalytic" evidence="7">
    <location>
        <begin position="106"/>
        <end position="417"/>
    </location>
</feature>
<dbReference type="Gene3D" id="3.20.20.80">
    <property type="entry name" value="Glycosidases"/>
    <property type="match status" value="1"/>
</dbReference>
<keyword evidence="2" id="KW-0378">Hydrolase</keyword>
<dbReference type="GO" id="GO:0005975">
    <property type="term" value="P:carbohydrate metabolic process"/>
    <property type="evidence" value="ECO:0007669"/>
    <property type="project" value="InterPro"/>
</dbReference>
<organism evidence="10 11">
    <name type="scientific">Rhodosorus marinus</name>
    <dbReference type="NCBI Taxonomy" id="101924"/>
    <lineage>
        <taxon>Eukaryota</taxon>
        <taxon>Rhodophyta</taxon>
        <taxon>Stylonematophyceae</taxon>
        <taxon>Stylonematales</taxon>
        <taxon>Stylonemataceae</taxon>
        <taxon>Rhodosorus</taxon>
    </lineage>
</organism>
<dbReference type="InterPro" id="IPR017853">
    <property type="entry name" value="GH"/>
</dbReference>
<dbReference type="AlphaFoldDB" id="A0AAV8UN87"/>
<feature type="domain" description="Beta-galactosidase 1-like first all-beta" evidence="8">
    <location>
        <begin position="473"/>
        <end position="583"/>
    </location>
</feature>
<gene>
    <name evidence="10" type="ORF">NDN08_000545</name>
</gene>
<proteinExistence type="inferred from homology"/>
<feature type="transmembrane region" description="Helical" evidence="6">
    <location>
        <begin position="57"/>
        <end position="77"/>
    </location>
</feature>
<dbReference type="SUPFAM" id="SSF49785">
    <property type="entry name" value="Galactose-binding domain-like"/>
    <property type="match status" value="1"/>
</dbReference>
<evidence type="ECO:0000256" key="2">
    <source>
        <dbReference type="ARBA" id="ARBA00022801"/>
    </source>
</evidence>
<dbReference type="InterPro" id="IPR001944">
    <property type="entry name" value="Glycoside_Hdrlase_35"/>
</dbReference>
<keyword evidence="11" id="KW-1185">Reference proteome</keyword>
<protein>
    <recommendedName>
        <fullName evidence="12">Beta-galactosidase</fullName>
    </recommendedName>
</protein>
<evidence type="ECO:0000259" key="9">
    <source>
        <dbReference type="Pfam" id="PF21467"/>
    </source>
</evidence>
<evidence type="ECO:0000256" key="5">
    <source>
        <dbReference type="SAM" id="MobiDB-lite"/>
    </source>
</evidence>
<name>A0AAV8UN87_9RHOD</name>
<dbReference type="Pfam" id="PF01301">
    <property type="entry name" value="Glyco_hydro_35"/>
    <property type="match status" value="1"/>
</dbReference>
<evidence type="ECO:0000259" key="8">
    <source>
        <dbReference type="Pfam" id="PF21317"/>
    </source>
</evidence>
<sequence>MGSSAGEEVEELMEETEEEANGIPEAPMLPPKNEDSNQQRTEIEGFEYYMKWLRRNAYYVLPIGVVLIMLLAVNVYYVRSGVMVGLGLGEDQFIKPRKLTYYRKGFRLNGREFRVYSGSVDYFRMIPTEWQRVLDKAKATGFNSIVTSVPWNMHEPEPGEYMFEGLLNITEFLEQCKLSGLMVILKVGPFVGAELDFGGLPGWLLYDDREMRVRDYNAAFLDRVDRFHNALAEKVRPFAQGRPLIAMQLEHNLGSFGDSPEYVSYLKTTWVKRGFESQLFFTLDTPDGVQNTAPVPGVLKSISVRKDTVESFRKLRTVQPTGPLFAAELNIGDCDKWGDVVHFTRENSDVLRMIQEVVVLRASLNVHMFAGGSTFGMYNGALIDSKTQKHYPYVSSHDYDGIVDETKNLRRVKYEIVAGVLSSQGFSWVPKTLEEFRITTSDYVKVLELEHHAPLLDVLDVASPYEPVRSEHPLHMERVNGASLGFVLYRHVFAKDEKRTGKLIIEGVGDRAYVILNGNTEEIFARNEDSHEMTIEKDSDVLDILVENMGRPSVGGFALGDKKGILGDVTLDGDVVTDWFHHRISLENSHELWPDVLNRTVIKDVSNMLISSSLKSGNWRTPMFFRGSFVIPKGIPYLHCAFLKIEGHGLVWVNGFPLGRFWAYKGPEQTLFVPSDILNEGRNRIVLLQLEPDRSFSGKVWFSPDPILGEPLQYDAAFEKFKEMQGRGEVEDLGDQSEFLDLDYDPY</sequence>